<dbReference type="SUPFAM" id="SSF48264">
    <property type="entry name" value="Cytochrome P450"/>
    <property type="match status" value="3"/>
</dbReference>
<dbReference type="STRING" id="7168.A0A182NMT2"/>
<dbReference type="InterPro" id="IPR036396">
    <property type="entry name" value="Cyt_P450_sf"/>
</dbReference>
<dbReference type="VEuPathDB" id="VectorBase:ADIR008967"/>
<evidence type="ECO:0008006" key="16">
    <source>
        <dbReference type="Google" id="ProtNLM"/>
    </source>
</evidence>
<evidence type="ECO:0000313" key="15">
    <source>
        <dbReference type="Proteomes" id="UP000075884"/>
    </source>
</evidence>
<dbReference type="Pfam" id="PF00067">
    <property type="entry name" value="p450"/>
    <property type="match status" value="4"/>
</dbReference>
<keyword evidence="13" id="KW-0472">Membrane</keyword>
<evidence type="ECO:0000256" key="6">
    <source>
        <dbReference type="ARBA" id="ARBA00022617"/>
    </source>
</evidence>
<dbReference type="PANTHER" id="PTHR24291:SF189">
    <property type="entry name" value="CYTOCHROME P450 4C3-RELATED"/>
    <property type="match status" value="1"/>
</dbReference>
<evidence type="ECO:0000256" key="3">
    <source>
        <dbReference type="ARBA" id="ARBA00004174"/>
    </source>
</evidence>
<dbReference type="InterPro" id="IPR002401">
    <property type="entry name" value="Cyt_P450_E_grp-I"/>
</dbReference>
<dbReference type="AlphaFoldDB" id="A0A182NMT2"/>
<keyword evidence="11" id="KW-0408">Iron</keyword>
<comment type="cofactor">
    <cofactor evidence="1">
        <name>heme</name>
        <dbReference type="ChEBI" id="CHEBI:30413"/>
    </cofactor>
</comment>
<protein>
    <recommendedName>
        <fullName evidence="16">Cytochrome P450</fullName>
    </recommendedName>
</protein>
<comment type="function">
    <text evidence="2">May be involved in the metabolism of insect hormones and in the breakdown of synthetic insecticides.</text>
</comment>
<evidence type="ECO:0000256" key="2">
    <source>
        <dbReference type="ARBA" id="ARBA00003690"/>
    </source>
</evidence>
<dbReference type="GO" id="GO:0004497">
    <property type="term" value="F:monooxygenase activity"/>
    <property type="evidence" value="ECO:0007669"/>
    <property type="project" value="UniProtKB-KW"/>
</dbReference>
<accession>A0A182NMT2</accession>
<comment type="subcellular location">
    <subcellularLocation>
        <location evidence="4">Endoplasmic reticulum membrane</location>
        <topology evidence="4">Peripheral membrane protein</topology>
    </subcellularLocation>
    <subcellularLocation>
        <location evidence="3">Microsome membrane</location>
        <topology evidence="3">Peripheral membrane protein</topology>
    </subcellularLocation>
</comment>
<dbReference type="EnsemblMetazoa" id="ADIR008967-RA">
    <property type="protein sequence ID" value="ADIR008967-PA"/>
    <property type="gene ID" value="ADIR008967"/>
</dbReference>
<keyword evidence="15" id="KW-1185">Reference proteome</keyword>
<reference evidence="15" key="1">
    <citation type="submission" date="2013-03" db="EMBL/GenBank/DDBJ databases">
        <title>The Genome Sequence of Anopheles dirus WRAIR2.</title>
        <authorList>
            <consortium name="The Broad Institute Genomics Platform"/>
            <person name="Neafsey D.E."/>
            <person name="Walton C."/>
            <person name="Walker B."/>
            <person name="Young S.K."/>
            <person name="Zeng Q."/>
            <person name="Gargeya S."/>
            <person name="Fitzgerald M."/>
            <person name="Haas B."/>
            <person name="Abouelleil A."/>
            <person name="Allen A.W."/>
            <person name="Alvarado L."/>
            <person name="Arachchi H.M."/>
            <person name="Berlin A.M."/>
            <person name="Chapman S.B."/>
            <person name="Gainer-Dewar J."/>
            <person name="Goldberg J."/>
            <person name="Griggs A."/>
            <person name="Gujja S."/>
            <person name="Hansen M."/>
            <person name="Howarth C."/>
            <person name="Imamovic A."/>
            <person name="Ireland A."/>
            <person name="Larimer J."/>
            <person name="McCowan C."/>
            <person name="Murphy C."/>
            <person name="Pearson M."/>
            <person name="Poon T.W."/>
            <person name="Priest M."/>
            <person name="Roberts A."/>
            <person name="Saif S."/>
            <person name="Shea T."/>
            <person name="Sisk P."/>
            <person name="Sykes S."/>
            <person name="Wortman J."/>
            <person name="Nusbaum C."/>
            <person name="Birren B."/>
        </authorList>
    </citation>
    <scope>NUCLEOTIDE SEQUENCE [LARGE SCALE GENOMIC DNA]</scope>
    <source>
        <strain evidence="15">WRAIR2</strain>
    </source>
</reference>
<evidence type="ECO:0000256" key="5">
    <source>
        <dbReference type="ARBA" id="ARBA00010617"/>
    </source>
</evidence>
<dbReference type="InterPro" id="IPR017972">
    <property type="entry name" value="Cyt_P450_CS"/>
</dbReference>
<dbReference type="Proteomes" id="UP000075884">
    <property type="component" value="Unassembled WGS sequence"/>
</dbReference>
<evidence type="ECO:0000313" key="14">
    <source>
        <dbReference type="EnsemblMetazoa" id="ADIR008967-PA"/>
    </source>
</evidence>
<evidence type="ECO:0000256" key="9">
    <source>
        <dbReference type="ARBA" id="ARBA00022848"/>
    </source>
</evidence>
<keyword evidence="8" id="KW-0256">Endoplasmic reticulum</keyword>
<evidence type="ECO:0000256" key="1">
    <source>
        <dbReference type="ARBA" id="ARBA00001971"/>
    </source>
</evidence>
<evidence type="ECO:0000256" key="7">
    <source>
        <dbReference type="ARBA" id="ARBA00022723"/>
    </source>
</evidence>
<keyword evidence="7" id="KW-0479">Metal-binding</keyword>
<dbReference type="GO" id="GO:0005506">
    <property type="term" value="F:iron ion binding"/>
    <property type="evidence" value="ECO:0007669"/>
    <property type="project" value="InterPro"/>
</dbReference>
<dbReference type="PROSITE" id="PS00086">
    <property type="entry name" value="CYTOCHROME_P450"/>
    <property type="match status" value="2"/>
</dbReference>
<comment type="similarity">
    <text evidence="5">Belongs to the cytochrome P450 family.</text>
</comment>
<reference evidence="14" key="2">
    <citation type="submission" date="2020-05" db="UniProtKB">
        <authorList>
            <consortium name="EnsemblMetazoa"/>
        </authorList>
    </citation>
    <scope>IDENTIFICATION</scope>
    <source>
        <strain evidence="14">WRAIR2</strain>
    </source>
</reference>
<proteinExistence type="inferred from homology"/>
<dbReference type="PANTHER" id="PTHR24291">
    <property type="entry name" value="CYTOCHROME P450 FAMILY 4"/>
    <property type="match status" value="1"/>
</dbReference>
<organism evidence="14 15">
    <name type="scientific">Anopheles dirus</name>
    <dbReference type="NCBI Taxonomy" id="7168"/>
    <lineage>
        <taxon>Eukaryota</taxon>
        <taxon>Metazoa</taxon>
        <taxon>Ecdysozoa</taxon>
        <taxon>Arthropoda</taxon>
        <taxon>Hexapoda</taxon>
        <taxon>Insecta</taxon>
        <taxon>Pterygota</taxon>
        <taxon>Neoptera</taxon>
        <taxon>Endopterygota</taxon>
        <taxon>Diptera</taxon>
        <taxon>Nematocera</taxon>
        <taxon>Culicoidea</taxon>
        <taxon>Culicidae</taxon>
        <taxon>Anophelinae</taxon>
        <taxon>Anopheles</taxon>
    </lineage>
</organism>
<evidence type="ECO:0000256" key="8">
    <source>
        <dbReference type="ARBA" id="ARBA00022824"/>
    </source>
</evidence>
<evidence type="ECO:0000256" key="11">
    <source>
        <dbReference type="ARBA" id="ARBA00023004"/>
    </source>
</evidence>
<evidence type="ECO:0000256" key="10">
    <source>
        <dbReference type="ARBA" id="ARBA00023002"/>
    </source>
</evidence>
<evidence type="ECO:0000256" key="13">
    <source>
        <dbReference type="ARBA" id="ARBA00023136"/>
    </source>
</evidence>
<keyword evidence="10" id="KW-0560">Oxidoreductase</keyword>
<dbReference type="PRINTS" id="PR00463">
    <property type="entry name" value="EP450I"/>
</dbReference>
<keyword evidence="12" id="KW-0503">Monooxygenase</keyword>
<evidence type="ECO:0000256" key="4">
    <source>
        <dbReference type="ARBA" id="ARBA00004406"/>
    </source>
</evidence>
<dbReference type="GO" id="GO:0016705">
    <property type="term" value="F:oxidoreductase activity, acting on paired donors, with incorporation or reduction of molecular oxygen"/>
    <property type="evidence" value="ECO:0007669"/>
    <property type="project" value="InterPro"/>
</dbReference>
<dbReference type="GO" id="GO:0020037">
    <property type="term" value="F:heme binding"/>
    <property type="evidence" value="ECO:0007669"/>
    <property type="project" value="InterPro"/>
</dbReference>
<dbReference type="InterPro" id="IPR001128">
    <property type="entry name" value="Cyt_P450"/>
</dbReference>
<keyword evidence="6" id="KW-0349">Heme</keyword>
<name>A0A182NMT2_9DIPT</name>
<dbReference type="InterPro" id="IPR050196">
    <property type="entry name" value="Cytochrome_P450_Monoox"/>
</dbReference>
<dbReference type="Gene3D" id="1.10.630.10">
    <property type="entry name" value="Cytochrome P450"/>
    <property type="match status" value="3"/>
</dbReference>
<dbReference type="PRINTS" id="PR00385">
    <property type="entry name" value="P450"/>
</dbReference>
<evidence type="ECO:0000256" key="12">
    <source>
        <dbReference type="ARBA" id="ARBA00023033"/>
    </source>
</evidence>
<keyword evidence="9" id="KW-0492">Microsome</keyword>
<sequence>MMVQNMENIVQDGPKSVSIHPIVGKCTLELVCNTTMGCDVLEQPGKDTFLESVEWLVQSDELIVIEKAKSRKQTTNGTIADEDYKTPQIFADKLLSVIHNGNHFADIEVMHNIYTMIITGSETSALQIAHTCLFLEMFPDIQERVYREIMEVVPDPDQDIIMEDLNNFIYMERVIKESLRLAPSGPNVARQTMQDVDIADLRIPKGSLIVLSIFTMHRRKDIWGPDAEMFDPDRFLPERSVGRHAHAFIPFSAGSRNCIGGRYAMLSIKLMLSCILRRFRVRSDLKMGDIKYRFDSTLKPASEYNVWLEKHHPWKTQRKALNPAFNTRILKSFIPVFVQCSKMLVQNMENTVQDGPKSVSIFPFISKCSLEMVCGTTIGCDVLEQPGKDTFLESVEWLVQYHQLKVIEKAKSRQQTTNGTIADEDYKTPQIFADLLLSVIHNGNHFADIEVMHNIFTMIIAGSETSALQIAHTCLFLAMFPDIQERVYREIMEVFPDPDQDIILEDLKNLIYMERVIKESLRLAPSGPNVARQTMQDVDIADLRIPKGSLIVLSIFALHRRKDVWGPDAEMFDPDRFLPERSVGRHAHAFIPFSAGARNCIGGRYAMLGMKVMLSSVLKRFRLRSDMKMEDLKFRFDVTLKLQSEYNVRLEKRIGPFKRFDGWFKIWFGPKLVLGSSHPDIMNAVLSHPACLEKPFFYDFVKLEHGIFAGHYHLWKSQRKALNPAFNTRILNSFIPVFAQCSKMMVQNMENTLHDGPKSVSIFPFISKCTLEMVCGTTIGCDVLEQPGKDSFIENVDRFTKDYMEESERRSSCYRFFESVIAKTKARMQSVHVADGCDDYKRPQIFADQLLSTTHNGNPFSDIEITHNIYSMIAAVRSV</sequence>